<name>A0AAQ3KNA8_9LILI</name>
<dbReference type="PANTHER" id="PTHR33710:SF71">
    <property type="entry name" value="ENDONUCLEASE_EXONUCLEASE_PHOSPHATASE DOMAIN-CONTAINING PROTEIN"/>
    <property type="match status" value="1"/>
</dbReference>
<accession>A0AAQ3KNA8</accession>
<gene>
    <name evidence="1" type="ORF">Cni_G20136</name>
</gene>
<dbReference type="Gene3D" id="3.60.10.10">
    <property type="entry name" value="Endonuclease/exonuclease/phosphatase"/>
    <property type="match status" value="1"/>
</dbReference>
<dbReference type="Proteomes" id="UP001327560">
    <property type="component" value="Chromosome 6"/>
</dbReference>
<dbReference type="PANTHER" id="PTHR33710">
    <property type="entry name" value="BNAC02G09200D PROTEIN"/>
    <property type="match status" value="1"/>
</dbReference>
<organism evidence="1 2">
    <name type="scientific">Canna indica</name>
    <name type="common">Indian-shot</name>
    <dbReference type="NCBI Taxonomy" id="4628"/>
    <lineage>
        <taxon>Eukaryota</taxon>
        <taxon>Viridiplantae</taxon>
        <taxon>Streptophyta</taxon>
        <taxon>Embryophyta</taxon>
        <taxon>Tracheophyta</taxon>
        <taxon>Spermatophyta</taxon>
        <taxon>Magnoliopsida</taxon>
        <taxon>Liliopsida</taxon>
        <taxon>Zingiberales</taxon>
        <taxon>Cannaceae</taxon>
        <taxon>Canna</taxon>
    </lineage>
</organism>
<keyword evidence="2" id="KW-1185">Reference proteome</keyword>
<dbReference type="EMBL" id="CP136895">
    <property type="protein sequence ID" value="WOL11374.1"/>
    <property type="molecule type" value="Genomic_DNA"/>
</dbReference>
<proteinExistence type="predicted"/>
<evidence type="ECO:0000313" key="1">
    <source>
        <dbReference type="EMBL" id="WOL11374.1"/>
    </source>
</evidence>
<dbReference type="AlphaFoldDB" id="A0AAQ3KNA8"/>
<evidence type="ECO:0000313" key="2">
    <source>
        <dbReference type="Proteomes" id="UP001327560"/>
    </source>
</evidence>
<reference evidence="1 2" key="1">
    <citation type="submission" date="2023-10" db="EMBL/GenBank/DDBJ databases">
        <title>Chromosome-scale genome assembly provides insights into flower coloration mechanisms of Canna indica.</title>
        <authorList>
            <person name="Li C."/>
        </authorList>
    </citation>
    <scope>NUCLEOTIDE SEQUENCE [LARGE SCALE GENOMIC DNA]</scope>
    <source>
        <tissue evidence="1">Flower</tissue>
    </source>
</reference>
<dbReference type="SUPFAM" id="SSF56219">
    <property type="entry name" value="DNase I-like"/>
    <property type="match status" value="1"/>
</dbReference>
<dbReference type="InterPro" id="IPR036691">
    <property type="entry name" value="Endo/exonu/phosph_ase_sf"/>
</dbReference>
<protein>
    <submittedName>
        <fullName evidence="1">Transposon protein</fullName>
    </submittedName>
</protein>
<sequence length="557" mass="61801">MLPLRSASCFNPLELQYASSGSKTAPLSPSDAICVVPSPPLPPSWRSPPPTADSVNIWFLSPPSNSNPITYKRRRSRNGSGSASKGCLLRRSARLGSCGFRVDCIKQAEERKARLNGGLIISNSTVKIKLQESSTRASPIVDLGLLTTNMYSDLRSLPIAAQVEALGFRCNHSSMGSGSVLSDLAGGQISGFKHVDFLAMNAIGLAGGQLLIWNSEIWSMEDYYSGHFILAASLVFKQSGLRFWVASVYGPPHHSARSAFFRELVAFLNSHNDLLIMGGDFNVTMGLHERLNCTGSLHDSQKFSRIIANSNLIDLPIAGLLYTWSNGQNSARFAKLDRVLLSLSASNLLPTTVIHRGGKKLSDHHFLHFKSQNKVLTRSNIFGLESHWFGLASFKEMISKCWENINVNTLGLNGWTAQWRMLRKFIRQWAAILAKETKTNPLTLEEQVASLGGKADSIGLSPIETEEFRESKCRLDKLYGDEEGYWHHHAKQRWVKLGDRNTWFFQQCASLTKKRNWISAIDTSRGTLVDSGDIRDDFREYYSSLLGSNPSTGLEIN</sequence>